<dbReference type="OrthoDB" id="619407at2759"/>
<comment type="caution">
    <text evidence="3">The sequence shown here is derived from an EMBL/GenBank/DDBJ whole genome shotgun (WGS) entry which is preliminary data.</text>
</comment>
<feature type="region of interest" description="Disordered" evidence="1">
    <location>
        <begin position="340"/>
        <end position="362"/>
    </location>
</feature>
<evidence type="ECO:0000313" key="3">
    <source>
        <dbReference type="EMBL" id="KAG0454458.1"/>
    </source>
</evidence>
<name>A0A835PND8_VANPL</name>
<dbReference type="InterPro" id="IPR000313">
    <property type="entry name" value="PWWP_dom"/>
</dbReference>
<protein>
    <recommendedName>
        <fullName evidence="2">PWWP domain-containing protein</fullName>
    </recommendedName>
</protein>
<reference evidence="3 4" key="1">
    <citation type="journal article" date="2020" name="Nat. Food">
        <title>A phased Vanilla planifolia genome enables genetic improvement of flavour and production.</title>
        <authorList>
            <person name="Hasing T."/>
            <person name="Tang H."/>
            <person name="Brym M."/>
            <person name="Khazi F."/>
            <person name="Huang T."/>
            <person name="Chambers A.H."/>
        </authorList>
    </citation>
    <scope>NUCLEOTIDE SEQUENCE [LARGE SCALE GENOMIC DNA]</scope>
    <source>
        <tissue evidence="3">Leaf</tissue>
    </source>
</reference>
<dbReference type="PANTHER" id="PTHR12550:SF70">
    <property type="entry name" value="JIL-1 ANCHORING AND STABILIZING PROTEIN, ISOFORM A"/>
    <property type="match status" value="1"/>
</dbReference>
<evidence type="ECO:0000256" key="1">
    <source>
        <dbReference type="SAM" id="MobiDB-lite"/>
    </source>
</evidence>
<feature type="compositionally biased region" description="Polar residues" evidence="1">
    <location>
        <begin position="527"/>
        <end position="537"/>
    </location>
</feature>
<dbReference type="Pfam" id="PF00855">
    <property type="entry name" value="PWWP"/>
    <property type="match status" value="1"/>
</dbReference>
<accession>A0A835PND8</accession>
<sequence length="537" mass="58862">MPPAKRRGVNRPKGNAELQLGDLVLAKVKGFPPWPAKICRPEDWDKSPDPRKYFVEFFGTAEIAFVAPADIQIFTNDSKSKLAARCQGKTVKYFAQAVKEICEAFEKLQKSLDESREGAYETEVGTISALSIDVEGRNLDNSEMDRLEVQKQVLQKSVNNKPFGSIDELHLEPCTRSRGTMSNDLCGLNDTACESESPILSFKRSKPSANNKKRAKEAKVMMTEVIADFDIPKEGASHHLVGSHKNVAETYLPNSVVEASRKHYTDDKVLEIPSSHLVAKDSQAKEEGKIQKSADDDKLHMGHGEIRKLPNGSRLTSTYADSSLEDENLEIHAGIVKEHSTLKKSKKKLPKTDIQNNGPLNVKPVTSEAKAVGRVSIKPGKKDLVGSSKHKLATMEELPPAKRSKSGQKGVLVGKSSTKGNIRFTSNNKNKKSFKIEILENMKADDNLTSMAEARGNKNHQHSEKSSKGADDPLCVTVIAEDSSQKTHKRFDDTSTTSVSDGVLTKKNNNGSKKGSSKHGTPRCGASSPQKESTTIC</sequence>
<dbReference type="PANTHER" id="PTHR12550">
    <property type="entry name" value="HEPATOMA-DERIVED GROWTH FACTOR-RELATED"/>
    <property type="match status" value="1"/>
</dbReference>
<dbReference type="SUPFAM" id="SSF63748">
    <property type="entry name" value="Tudor/PWWP/MBT"/>
    <property type="match status" value="1"/>
</dbReference>
<dbReference type="SMART" id="SM00293">
    <property type="entry name" value="PWWP"/>
    <property type="match status" value="1"/>
</dbReference>
<proteinExistence type="predicted"/>
<feature type="region of interest" description="Disordered" evidence="1">
    <location>
        <begin position="380"/>
        <end position="426"/>
    </location>
</feature>
<organism evidence="3 4">
    <name type="scientific">Vanilla planifolia</name>
    <name type="common">Vanilla</name>
    <dbReference type="NCBI Taxonomy" id="51239"/>
    <lineage>
        <taxon>Eukaryota</taxon>
        <taxon>Viridiplantae</taxon>
        <taxon>Streptophyta</taxon>
        <taxon>Embryophyta</taxon>
        <taxon>Tracheophyta</taxon>
        <taxon>Spermatophyta</taxon>
        <taxon>Magnoliopsida</taxon>
        <taxon>Liliopsida</taxon>
        <taxon>Asparagales</taxon>
        <taxon>Orchidaceae</taxon>
        <taxon>Vanilloideae</taxon>
        <taxon>Vanilleae</taxon>
        <taxon>Vanilla</taxon>
    </lineage>
</organism>
<feature type="region of interest" description="Disordered" evidence="1">
    <location>
        <begin position="480"/>
        <end position="537"/>
    </location>
</feature>
<evidence type="ECO:0000259" key="2">
    <source>
        <dbReference type="PROSITE" id="PS50812"/>
    </source>
</evidence>
<dbReference type="EMBL" id="JADCNM010000014">
    <property type="protein sequence ID" value="KAG0454458.1"/>
    <property type="molecule type" value="Genomic_DNA"/>
</dbReference>
<evidence type="ECO:0000313" key="4">
    <source>
        <dbReference type="Proteomes" id="UP000639772"/>
    </source>
</evidence>
<dbReference type="Gene3D" id="2.30.30.140">
    <property type="match status" value="1"/>
</dbReference>
<gene>
    <name evidence="3" type="ORF">HPP92_025762</name>
</gene>
<dbReference type="PROSITE" id="PS50812">
    <property type="entry name" value="PWWP"/>
    <property type="match status" value="1"/>
</dbReference>
<feature type="compositionally biased region" description="Polar residues" evidence="1">
    <location>
        <begin position="415"/>
        <end position="426"/>
    </location>
</feature>
<dbReference type="AlphaFoldDB" id="A0A835PND8"/>
<feature type="domain" description="PWWP" evidence="2">
    <location>
        <begin position="20"/>
        <end position="77"/>
    </location>
</feature>
<dbReference type="Proteomes" id="UP000639772">
    <property type="component" value="Unassembled WGS sequence"/>
</dbReference>